<proteinExistence type="predicted"/>
<organism evidence="1 2">
    <name type="scientific">Myceligenerans crystallogenes</name>
    <dbReference type="NCBI Taxonomy" id="316335"/>
    <lineage>
        <taxon>Bacteria</taxon>
        <taxon>Bacillati</taxon>
        <taxon>Actinomycetota</taxon>
        <taxon>Actinomycetes</taxon>
        <taxon>Micrococcales</taxon>
        <taxon>Promicromonosporaceae</taxon>
        <taxon>Myceligenerans</taxon>
    </lineage>
</organism>
<evidence type="ECO:0008006" key="3">
    <source>
        <dbReference type="Google" id="ProtNLM"/>
    </source>
</evidence>
<dbReference type="Proteomes" id="UP001501094">
    <property type="component" value="Unassembled WGS sequence"/>
</dbReference>
<protein>
    <recommendedName>
        <fullName evidence="3">Small CPxCG-related zinc finger protein</fullName>
    </recommendedName>
</protein>
<evidence type="ECO:0000313" key="2">
    <source>
        <dbReference type="Proteomes" id="UP001501094"/>
    </source>
</evidence>
<accession>A0ABN2NLM4</accession>
<gene>
    <name evidence="1" type="ORF">GCM10009751_37410</name>
</gene>
<keyword evidence="2" id="KW-1185">Reference proteome</keyword>
<comment type="caution">
    <text evidence="1">The sequence shown here is derived from an EMBL/GenBank/DDBJ whole genome shotgun (WGS) entry which is preliminary data.</text>
</comment>
<reference evidence="1 2" key="1">
    <citation type="journal article" date="2019" name="Int. J. Syst. Evol. Microbiol.">
        <title>The Global Catalogue of Microorganisms (GCM) 10K type strain sequencing project: providing services to taxonomists for standard genome sequencing and annotation.</title>
        <authorList>
            <consortium name="The Broad Institute Genomics Platform"/>
            <consortium name="The Broad Institute Genome Sequencing Center for Infectious Disease"/>
            <person name="Wu L."/>
            <person name="Ma J."/>
        </authorList>
    </citation>
    <scope>NUCLEOTIDE SEQUENCE [LARGE SCALE GENOMIC DNA]</scope>
    <source>
        <strain evidence="1 2">JCM 14326</strain>
    </source>
</reference>
<name>A0ABN2NLM4_9MICO</name>
<sequence>MTENFRQPGEVCPASGQNVGRMVEIPGSDDWNIRCPECGMSWAGGSTVLDEHPRR</sequence>
<evidence type="ECO:0000313" key="1">
    <source>
        <dbReference type="EMBL" id="GAA1874379.1"/>
    </source>
</evidence>
<dbReference type="EMBL" id="BAAANL010000009">
    <property type="protein sequence ID" value="GAA1874379.1"/>
    <property type="molecule type" value="Genomic_DNA"/>
</dbReference>